<feature type="transmembrane region" description="Helical" evidence="9">
    <location>
        <begin position="584"/>
        <end position="607"/>
    </location>
</feature>
<comment type="similarity">
    <text evidence="2 9">Belongs to the V-ATPase 116 kDa subunit family.</text>
</comment>
<feature type="compositionally biased region" description="Basic and acidic residues" evidence="10">
    <location>
        <begin position="737"/>
        <end position="750"/>
    </location>
</feature>
<feature type="transmembrane region" description="Helical" evidence="9">
    <location>
        <begin position="685"/>
        <end position="705"/>
    </location>
</feature>
<evidence type="ECO:0000256" key="9">
    <source>
        <dbReference type="RuleBase" id="RU361189"/>
    </source>
</evidence>
<evidence type="ECO:0000256" key="1">
    <source>
        <dbReference type="ARBA" id="ARBA00004141"/>
    </source>
</evidence>
<evidence type="ECO:0000256" key="5">
    <source>
        <dbReference type="ARBA" id="ARBA00022781"/>
    </source>
</evidence>
<comment type="function">
    <text evidence="9">Essential component of the vacuolar proton pump (V-ATPase), a multimeric enzyme that catalyzes the translocation of protons across the membranes. Required for assembly and activity of the V-ATPase.</text>
</comment>
<organism evidence="13">
    <name type="scientific">Heterosigma akashiwo</name>
    <name type="common">Chromophytic alga</name>
    <name type="synonym">Heterosigma carterae</name>
    <dbReference type="NCBI Taxonomy" id="2829"/>
    <lineage>
        <taxon>Eukaryota</taxon>
        <taxon>Sar</taxon>
        <taxon>Stramenopiles</taxon>
        <taxon>Ochrophyta</taxon>
        <taxon>Raphidophyceae</taxon>
        <taxon>Chattonellales</taxon>
        <taxon>Chattonellaceae</taxon>
        <taxon>Heterosigma</taxon>
    </lineage>
</organism>
<evidence type="ECO:0000313" key="12">
    <source>
        <dbReference type="EMBL" id="CAE0639669.1"/>
    </source>
</evidence>
<dbReference type="GO" id="GO:0051117">
    <property type="term" value="F:ATPase binding"/>
    <property type="evidence" value="ECO:0007669"/>
    <property type="project" value="TreeGrafter"/>
</dbReference>
<evidence type="ECO:0000256" key="8">
    <source>
        <dbReference type="ARBA" id="ARBA00023136"/>
    </source>
</evidence>
<dbReference type="GO" id="GO:0000220">
    <property type="term" value="C:vacuolar proton-transporting V-type ATPase, V0 domain"/>
    <property type="evidence" value="ECO:0007669"/>
    <property type="project" value="InterPro"/>
</dbReference>
<dbReference type="Pfam" id="PF01496">
    <property type="entry name" value="V_ATPase_I"/>
    <property type="match status" value="1"/>
</dbReference>
<comment type="subcellular location">
    <subcellularLocation>
        <location evidence="1">Membrane</location>
        <topology evidence="1">Multi-pass membrane protein</topology>
    </subcellularLocation>
</comment>
<keyword evidence="6 9" id="KW-1133">Transmembrane helix</keyword>
<keyword evidence="8 9" id="KW-0472">Membrane</keyword>
<keyword evidence="3 9" id="KW-0813">Transport</keyword>
<dbReference type="PANTHER" id="PTHR11629">
    <property type="entry name" value="VACUOLAR PROTON ATPASES"/>
    <property type="match status" value="1"/>
</dbReference>
<dbReference type="AlphaFoldDB" id="A0A6V1TJ76"/>
<name>A0A6V1TJ76_HETAK</name>
<feature type="transmembrane region" description="Helical" evidence="9">
    <location>
        <begin position="427"/>
        <end position="451"/>
    </location>
</feature>
<dbReference type="PIRSF" id="PIRSF001293">
    <property type="entry name" value="ATP6V0A1"/>
    <property type="match status" value="1"/>
</dbReference>
<feature type="region of interest" description="Disordered" evidence="10">
    <location>
        <begin position="717"/>
        <end position="750"/>
    </location>
</feature>
<accession>A0A6V1TJ76</accession>
<evidence type="ECO:0000256" key="6">
    <source>
        <dbReference type="ARBA" id="ARBA00022989"/>
    </source>
</evidence>
<dbReference type="EMBL" id="HBIU01040634">
    <property type="protein sequence ID" value="CAE0639674.1"/>
    <property type="molecule type" value="Transcribed_RNA"/>
</dbReference>
<feature type="transmembrane region" description="Helical" evidence="9">
    <location>
        <begin position="554"/>
        <end position="572"/>
    </location>
</feature>
<evidence type="ECO:0000313" key="11">
    <source>
        <dbReference type="EMBL" id="CAE0639667.1"/>
    </source>
</evidence>
<evidence type="ECO:0000313" key="13">
    <source>
        <dbReference type="EMBL" id="CAE0639674.1"/>
    </source>
</evidence>
<dbReference type="EMBL" id="HBIU01040629">
    <property type="protein sequence ID" value="CAE0639669.1"/>
    <property type="molecule type" value="Transcribed_RNA"/>
</dbReference>
<gene>
    <name evidence="11" type="ORF">HAKA00212_LOCUS18482</name>
    <name evidence="12" type="ORF">HAKA00212_LOCUS18484</name>
    <name evidence="13" type="ORF">HAKA00212_LOCUS18489</name>
</gene>
<dbReference type="InterPro" id="IPR002490">
    <property type="entry name" value="V-ATPase_116kDa_su"/>
</dbReference>
<evidence type="ECO:0000256" key="7">
    <source>
        <dbReference type="ARBA" id="ARBA00023065"/>
    </source>
</evidence>
<proteinExistence type="inferred from homology"/>
<protein>
    <recommendedName>
        <fullName evidence="9">V-type proton ATPase subunit a</fullName>
    </recommendedName>
</protein>
<keyword evidence="5 9" id="KW-0375">Hydrogen ion transport</keyword>
<evidence type="ECO:0000256" key="3">
    <source>
        <dbReference type="ARBA" id="ARBA00022448"/>
    </source>
</evidence>
<dbReference type="GO" id="GO:0007035">
    <property type="term" value="P:vacuolar acidification"/>
    <property type="evidence" value="ECO:0007669"/>
    <property type="project" value="TreeGrafter"/>
</dbReference>
<reference evidence="13" key="1">
    <citation type="submission" date="2021-01" db="EMBL/GenBank/DDBJ databases">
        <authorList>
            <person name="Corre E."/>
            <person name="Pelletier E."/>
            <person name="Niang G."/>
            <person name="Scheremetjew M."/>
            <person name="Finn R."/>
            <person name="Kale V."/>
            <person name="Holt S."/>
            <person name="Cochrane G."/>
            <person name="Meng A."/>
            <person name="Brown T."/>
            <person name="Cohen L."/>
        </authorList>
    </citation>
    <scope>NUCLEOTIDE SEQUENCE</scope>
    <source>
        <strain evidence="13">CCMP3107</strain>
    </source>
</reference>
<keyword evidence="4 9" id="KW-0812">Transmembrane</keyword>
<dbReference type="GO" id="GO:0046961">
    <property type="term" value="F:proton-transporting ATPase activity, rotational mechanism"/>
    <property type="evidence" value="ECO:0007669"/>
    <property type="project" value="InterPro"/>
</dbReference>
<dbReference type="PANTHER" id="PTHR11629:SF63">
    <property type="entry name" value="V-TYPE PROTON ATPASE SUBUNIT A"/>
    <property type="match status" value="1"/>
</dbReference>
<evidence type="ECO:0000256" key="4">
    <source>
        <dbReference type="ARBA" id="ARBA00022692"/>
    </source>
</evidence>
<dbReference type="EMBL" id="HBIU01040627">
    <property type="protein sequence ID" value="CAE0639667.1"/>
    <property type="molecule type" value="Transcribed_RNA"/>
</dbReference>
<keyword evidence="7 9" id="KW-0406">Ion transport</keyword>
<feature type="transmembrane region" description="Helical" evidence="9">
    <location>
        <begin position="814"/>
        <end position="837"/>
    </location>
</feature>
<sequence length="878" mass="98586">MASWFRSEKMKYVQLIIPEDAAHNCVSVLGSMGVIQFTDLNTDQTAFQRRYVSYIARCDELERKLRYFKSEIEKFGISVQEIGTPEDFARSTGSREKGPKLLEVLESDLEKKEAELLELNKFSETLNIEFNQKVELHEVLRKSRHFFARDVPELRDDPRAPGGALDPFGQGIKQQPLMDADFGGRGDADMRFQYISGVLRQEDRGRFERMLFRATRGNCYARFAEIEAPIAHPPTGEMMHKMVFMVFFKSSAIEAKINKICDAFGAARYGVPPLDDAGASSRLEEETRVELKEAQKVLQKNRHARYALCCRLAQELEEWQWTVLREKSTYHTLNLFKVFNRGFLSAEGWAVADALPQVEGAVAASTRGVDTEMTTVVEDAPKPWPTPPTYFRLNKFTWAFQEFVNTYGTPRYQEANPALFTAATFPFMYGVMYGDIGHGGCVLLLGLYLLWLGNRPQGRDGGGLASLVKARYMIFLMGLYSVYCGLVYNDYFALGLDLFGSKWSVFTEDSDTSDSATNVADYGDPDSVYPFGCDPAWHVSNNELLFFNSMKMKTSVIIGIIHMTFGICLRGLNCIYFKDKIGFWLEFVPMLIFDLSMFGYMVLLIFIKWSINWEDRMLMGTCNDDGTNAYDASYSCDPDGDVASVCFLDYGGTGDGCQPPNLITTLIGIVLSPGSVEEPMFAGQASVQVIVLLIIFITVPVLLLGRPLAEKFAAKSHGHGAPRADSFASDSPLADPEANKGHGGHDEHGGGHEAHSFSEVFIHQCIETIEFVLGMVSNTASYLRLWALSLAHSELATVFWEKALLATIEMNSPIAIFFGYGIFAAVTFGVLLCMDVLECFLHALRLHWVEFQNKFYKADGYLFQPFSYADLIQKTLED</sequence>
<dbReference type="InterPro" id="IPR026028">
    <property type="entry name" value="V-type_ATPase_116kDa_su_euka"/>
</dbReference>
<feature type="transmembrane region" description="Helical" evidence="9">
    <location>
        <begin position="472"/>
        <end position="494"/>
    </location>
</feature>
<evidence type="ECO:0000256" key="2">
    <source>
        <dbReference type="ARBA" id="ARBA00009904"/>
    </source>
</evidence>
<evidence type="ECO:0000256" key="10">
    <source>
        <dbReference type="SAM" id="MobiDB-lite"/>
    </source>
</evidence>